<feature type="transmembrane region" description="Helical" evidence="6">
    <location>
        <begin position="162"/>
        <end position="184"/>
    </location>
</feature>
<dbReference type="Gene3D" id="1.20.1250.20">
    <property type="entry name" value="MFS general substrate transporter like domains"/>
    <property type="match status" value="2"/>
</dbReference>
<keyword evidence="3 6" id="KW-0812">Transmembrane</keyword>
<keyword evidence="5 6" id="KW-0472">Membrane</keyword>
<evidence type="ECO:0000256" key="6">
    <source>
        <dbReference type="SAM" id="Phobius"/>
    </source>
</evidence>
<comment type="caution">
    <text evidence="8">The sequence shown here is derived from an EMBL/GenBank/DDBJ whole genome shotgun (WGS) entry which is preliminary data.</text>
</comment>
<dbReference type="Pfam" id="PF07690">
    <property type="entry name" value="MFS_1"/>
    <property type="match status" value="1"/>
</dbReference>
<feature type="transmembrane region" description="Helical" evidence="6">
    <location>
        <begin position="352"/>
        <end position="378"/>
    </location>
</feature>
<feature type="transmembrane region" description="Helical" evidence="6">
    <location>
        <begin position="222"/>
        <end position="241"/>
    </location>
</feature>
<evidence type="ECO:0000256" key="5">
    <source>
        <dbReference type="ARBA" id="ARBA00023136"/>
    </source>
</evidence>
<feature type="transmembrane region" description="Helical" evidence="6">
    <location>
        <begin position="196"/>
        <end position="216"/>
    </location>
</feature>
<evidence type="ECO:0000256" key="2">
    <source>
        <dbReference type="ARBA" id="ARBA00022448"/>
    </source>
</evidence>
<keyword evidence="9" id="KW-1185">Reference proteome</keyword>
<reference evidence="8" key="1">
    <citation type="submission" date="2023-08" db="EMBL/GenBank/DDBJ databases">
        <title>Nitrogen cycling bacteria in agricultural field soils.</title>
        <authorList>
            <person name="Jang J."/>
        </authorList>
    </citation>
    <scope>NUCLEOTIDE SEQUENCE</scope>
    <source>
        <strain evidence="8">PS3-36</strain>
    </source>
</reference>
<dbReference type="GO" id="GO:0022857">
    <property type="term" value="F:transmembrane transporter activity"/>
    <property type="evidence" value="ECO:0007669"/>
    <property type="project" value="InterPro"/>
</dbReference>
<dbReference type="SUPFAM" id="SSF103473">
    <property type="entry name" value="MFS general substrate transporter"/>
    <property type="match status" value="1"/>
</dbReference>
<keyword evidence="2" id="KW-0813">Transport</keyword>
<dbReference type="InterPro" id="IPR036259">
    <property type="entry name" value="MFS_trans_sf"/>
</dbReference>
<feature type="transmembrane region" description="Helical" evidence="6">
    <location>
        <begin position="103"/>
        <end position="125"/>
    </location>
</feature>
<name>A0AA90R886_9BACI</name>
<evidence type="ECO:0000313" key="8">
    <source>
        <dbReference type="EMBL" id="MDQ6600461.1"/>
    </source>
</evidence>
<organism evidence="8 9">
    <name type="scientific">Bacillus salipaludis</name>
    <dbReference type="NCBI Taxonomy" id="2547811"/>
    <lineage>
        <taxon>Bacteria</taxon>
        <taxon>Bacillati</taxon>
        <taxon>Bacillota</taxon>
        <taxon>Bacilli</taxon>
        <taxon>Bacillales</taxon>
        <taxon>Bacillaceae</taxon>
        <taxon>Bacillus</taxon>
    </lineage>
</organism>
<accession>A0AA90R886</accession>
<evidence type="ECO:0000256" key="1">
    <source>
        <dbReference type="ARBA" id="ARBA00004651"/>
    </source>
</evidence>
<dbReference type="AlphaFoldDB" id="A0AA90R886"/>
<comment type="subcellular location">
    <subcellularLocation>
        <location evidence="1">Cell membrane</location>
        <topology evidence="1">Multi-pass membrane protein</topology>
    </subcellularLocation>
</comment>
<dbReference type="CDD" id="cd17321">
    <property type="entry name" value="MFS_MMR_MDR_like"/>
    <property type="match status" value="1"/>
</dbReference>
<proteinExistence type="predicted"/>
<dbReference type="InterPro" id="IPR011701">
    <property type="entry name" value="MFS"/>
</dbReference>
<gene>
    <name evidence="8" type="ORF">RCG21_29775</name>
</gene>
<dbReference type="GO" id="GO:0005886">
    <property type="term" value="C:plasma membrane"/>
    <property type="evidence" value="ECO:0007669"/>
    <property type="project" value="UniProtKB-SubCell"/>
</dbReference>
<dbReference type="PROSITE" id="PS50850">
    <property type="entry name" value="MFS"/>
    <property type="match status" value="1"/>
</dbReference>
<protein>
    <submittedName>
        <fullName evidence="8">MFS transporter</fullName>
    </submittedName>
</protein>
<dbReference type="EMBL" id="JAVGVR010000001">
    <property type="protein sequence ID" value="MDQ6600461.1"/>
    <property type="molecule type" value="Genomic_DNA"/>
</dbReference>
<keyword evidence="4 6" id="KW-1133">Transmembrane helix</keyword>
<evidence type="ECO:0000256" key="4">
    <source>
        <dbReference type="ARBA" id="ARBA00022989"/>
    </source>
</evidence>
<feature type="transmembrane region" description="Helical" evidence="6">
    <location>
        <begin position="137"/>
        <end position="156"/>
    </location>
</feature>
<dbReference type="PANTHER" id="PTHR42718">
    <property type="entry name" value="MAJOR FACILITATOR SUPERFAMILY MULTIDRUG TRANSPORTER MFSC"/>
    <property type="match status" value="1"/>
</dbReference>
<feature type="transmembrane region" description="Helical" evidence="6">
    <location>
        <begin position="74"/>
        <end position="97"/>
    </location>
</feature>
<dbReference type="RefSeq" id="WP_308914131.1">
    <property type="nucleotide sequence ID" value="NZ_JAVGVR010000001.1"/>
</dbReference>
<feature type="transmembrane region" description="Helical" evidence="6">
    <location>
        <begin position="41"/>
        <end position="62"/>
    </location>
</feature>
<dbReference type="InterPro" id="IPR020846">
    <property type="entry name" value="MFS_dom"/>
</dbReference>
<dbReference type="PANTHER" id="PTHR42718:SF9">
    <property type="entry name" value="MAJOR FACILITATOR SUPERFAMILY MULTIDRUG TRANSPORTER MFSC"/>
    <property type="match status" value="1"/>
</dbReference>
<dbReference type="Proteomes" id="UP001178888">
    <property type="component" value="Unassembled WGS sequence"/>
</dbReference>
<feature type="transmembrane region" description="Helical" evidence="6">
    <location>
        <begin position="399"/>
        <end position="418"/>
    </location>
</feature>
<evidence type="ECO:0000313" key="9">
    <source>
        <dbReference type="Proteomes" id="UP001178888"/>
    </source>
</evidence>
<feature type="transmembrane region" description="Helical" evidence="6">
    <location>
        <begin position="262"/>
        <end position="283"/>
    </location>
</feature>
<feature type="transmembrane region" description="Helical" evidence="6">
    <location>
        <begin position="424"/>
        <end position="446"/>
    </location>
</feature>
<sequence length="473" mass="51060">MEEKFIRRSFHFLCLGILLVVFAEATHIPAYPKMLEHFHLGAGYAVYMQLGFALGLTGFQPLMGWLSDSFGQKIVVLFGAGFLAVGSILVAAAPAFWVLVVGLFLKGFSGAAVIPAGVSFVGRYFTQQQRGKTMGIYGFYTVIGGLAGPILSGILIDRFGWNSIFFLCSFFGVISFLLFALGVPNVKGQKSKSFDFLGVIFVFLLLGGLLTVPTFINNYGISSWMWVPALVVSILSFLLLLAVEKKQKKPLLDIKYAKTRTFWGPSIIAVIMYMSFSSVMYVLTFFVQSVQGKSSTVVGLLQFPLFLTMAVANIISGRLMGKYSPRRLIGIAIALLVAGVGMLSMARTATSFIYLFISMSLIGSAIGTVGPVVKSVIVSKASPTRLGVISFTYITIENVASRVGASFALVAFALFSAGGNASSALSTTALLLTIFTAVSFLFLMFIPKKNEENGEEMVEVIDLNQESESTTIG</sequence>
<feature type="transmembrane region" description="Helical" evidence="6">
    <location>
        <begin position="295"/>
        <end position="316"/>
    </location>
</feature>
<evidence type="ECO:0000259" key="7">
    <source>
        <dbReference type="PROSITE" id="PS50850"/>
    </source>
</evidence>
<feature type="transmembrane region" description="Helical" evidence="6">
    <location>
        <begin position="328"/>
        <end position="346"/>
    </location>
</feature>
<feature type="domain" description="Major facilitator superfamily (MFS) profile" evidence="7">
    <location>
        <begin position="9"/>
        <end position="451"/>
    </location>
</feature>
<evidence type="ECO:0000256" key="3">
    <source>
        <dbReference type="ARBA" id="ARBA00022692"/>
    </source>
</evidence>